<evidence type="ECO:0000256" key="7">
    <source>
        <dbReference type="SAM" id="Phobius"/>
    </source>
</evidence>
<feature type="transmembrane region" description="Helical" evidence="7">
    <location>
        <begin position="204"/>
        <end position="228"/>
    </location>
</feature>
<name>A0A367LHL0_9HYPO</name>
<evidence type="ECO:0000256" key="6">
    <source>
        <dbReference type="SAM" id="MobiDB-lite"/>
    </source>
</evidence>
<keyword evidence="2 7" id="KW-0812">Transmembrane</keyword>
<evidence type="ECO:0000313" key="9">
    <source>
        <dbReference type="EMBL" id="RCI13923.1"/>
    </source>
</evidence>
<evidence type="ECO:0000259" key="8">
    <source>
        <dbReference type="Pfam" id="PF20684"/>
    </source>
</evidence>
<feature type="transmembrane region" description="Helical" evidence="7">
    <location>
        <begin position="12"/>
        <end position="34"/>
    </location>
</feature>
<proteinExistence type="inferred from homology"/>
<comment type="caution">
    <text evidence="9">The sequence shown here is derived from an EMBL/GenBank/DDBJ whole genome shotgun (WGS) entry which is preliminary data.</text>
</comment>
<comment type="similarity">
    <text evidence="5">Belongs to the SAT4 family.</text>
</comment>
<dbReference type="PANTHER" id="PTHR33048">
    <property type="entry name" value="PTH11-LIKE INTEGRAL MEMBRANE PROTEIN (AFU_ORTHOLOGUE AFUA_5G11245)"/>
    <property type="match status" value="1"/>
</dbReference>
<evidence type="ECO:0000313" key="10">
    <source>
        <dbReference type="Proteomes" id="UP000253664"/>
    </source>
</evidence>
<dbReference type="GO" id="GO:0016020">
    <property type="term" value="C:membrane"/>
    <property type="evidence" value="ECO:0007669"/>
    <property type="project" value="UniProtKB-SubCell"/>
</dbReference>
<organism evidence="9 10">
    <name type="scientific">Ophiocordyceps polyrhachis-furcata BCC 54312</name>
    <dbReference type="NCBI Taxonomy" id="1330021"/>
    <lineage>
        <taxon>Eukaryota</taxon>
        <taxon>Fungi</taxon>
        <taxon>Dikarya</taxon>
        <taxon>Ascomycota</taxon>
        <taxon>Pezizomycotina</taxon>
        <taxon>Sordariomycetes</taxon>
        <taxon>Hypocreomycetidae</taxon>
        <taxon>Hypocreales</taxon>
        <taxon>Ophiocordycipitaceae</taxon>
        <taxon>Ophiocordyceps</taxon>
    </lineage>
</organism>
<reference evidence="9 10" key="1">
    <citation type="journal article" date="2015" name="BMC Genomics">
        <title>Insights from the genome of Ophiocordyceps polyrhachis-furcata to pathogenicity and host specificity in insect fungi.</title>
        <authorList>
            <person name="Wichadakul D."/>
            <person name="Kobmoo N."/>
            <person name="Ingsriswang S."/>
            <person name="Tangphatsornruang S."/>
            <person name="Chantasingh D."/>
            <person name="Luangsa-ard J.J."/>
            <person name="Eurwilaichitr L."/>
        </authorList>
    </citation>
    <scope>NUCLEOTIDE SEQUENCE [LARGE SCALE GENOMIC DNA]</scope>
    <source>
        <strain evidence="9 10">BCC 54312</strain>
    </source>
</reference>
<dbReference type="InterPro" id="IPR049326">
    <property type="entry name" value="Rhodopsin_dom_fungi"/>
</dbReference>
<evidence type="ECO:0000256" key="4">
    <source>
        <dbReference type="ARBA" id="ARBA00023136"/>
    </source>
</evidence>
<accession>A0A367LHL0</accession>
<keyword evidence="3 7" id="KW-1133">Transmembrane helix</keyword>
<comment type="subcellular location">
    <subcellularLocation>
        <location evidence="1">Membrane</location>
        <topology evidence="1">Multi-pass membrane protein</topology>
    </subcellularLocation>
</comment>
<dbReference type="EMBL" id="LKCN02000005">
    <property type="protein sequence ID" value="RCI13923.1"/>
    <property type="molecule type" value="Genomic_DNA"/>
</dbReference>
<sequence>MAAYGYYQQPGHVIAAGVLLSLLALLAVGLRLWTRYKYGQGFRADDWLIVPAALLTVGQGINLVVGVANKSLATTVVWPTGYDANPLAIHTPQTEAMGKVSAIGLPENTENNRFWVCQAEFYYISTLPLIVGLVKLSFLLFYVRIFVVHRTGAIGILLYTLIVIVSLWTVAFFFAVIFECRLNFWAAWGSTVDVINNCFNTFSYIYGLCLSDFIADVVVIMIPIPLVWRLKISRRRKVAIAAIFLLGAVSIAASLTRLIMTVQIVYSGFDPSDDSIMVVTKYMYWGMVECGTGVTAACLSSLQVLARISSIDSAWHSLVSVFTSRHRNRSIDSASQHNGGDGISYPPPNAKAPRNGYKLTSDDALPMRDWTAARETV</sequence>
<evidence type="ECO:0000256" key="2">
    <source>
        <dbReference type="ARBA" id="ARBA00022692"/>
    </source>
</evidence>
<feature type="transmembrane region" description="Helical" evidence="7">
    <location>
        <begin position="240"/>
        <end position="262"/>
    </location>
</feature>
<protein>
    <recommendedName>
        <fullName evidence="8">Rhodopsin domain-containing protein</fullName>
    </recommendedName>
</protein>
<keyword evidence="4 7" id="KW-0472">Membrane</keyword>
<gene>
    <name evidence="9" type="ORF">L249_8146</name>
</gene>
<keyword evidence="10" id="KW-1185">Reference proteome</keyword>
<feature type="transmembrane region" description="Helical" evidence="7">
    <location>
        <begin position="155"/>
        <end position="178"/>
    </location>
</feature>
<dbReference type="AlphaFoldDB" id="A0A367LHL0"/>
<feature type="domain" description="Rhodopsin" evidence="8">
    <location>
        <begin position="30"/>
        <end position="306"/>
    </location>
</feature>
<dbReference type="OrthoDB" id="417877at2759"/>
<evidence type="ECO:0000256" key="1">
    <source>
        <dbReference type="ARBA" id="ARBA00004141"/>
    </source>
</evidence>
<dbReference type="PANTHER" id="PTHR33048:SF157">
    <property type="entry name" value="INTEGRAL MEMBRANE PROTEIN"/>
    <property type="match status" value="1"/>
</dbReference>
<dbReference type="Proteomes" id="UP000253664">
    <property type="component" value="Unassembled WGS sequence"/>
</dbReference>
<dbReference type="Pfam" id="PF20684">
    <property type="entry name" value="Fung_rhodopsin"/>
    <property type="match status" value="1"/>
</dbReference>
<feature type="transmembrane region" description="Helical" evidence="7">
    <location>
        <begin position="121"/>
        <end position="143"/>
    </location>
</feature>
<dbReference type="STRING" id="1330021.A0A367LHL0"/>
<feature type="transmembrane region" description="Helical" evidence="7">
    <location>
        <begin position="282"/>
        <end position="306"/>
    </location>
</feature>
<feature type="transmembrane region" description="Helical" evidence="7">
    <location>
        <begin position="46"/>
        <end position="68"/>
    </location>
</feature>
<evidence type="ECO:0000256" key="3">
    <source>
        <dbReference type="ARBA" id="ARBA00022989"/>
    </source>
</evidence>
<feature type="region of interest" description="Disordered" evidence="6">
    <location>
        <begin position="331"/>
        <end position="361"/>
    </location>
</feature>
<dbReference type="InterPro" id="IPR052337">
    <property type="entry name" value="SAT4-like"/>
</dbReference>
<evidence type="ECO:0000256" key="5">
    <source>
        <dbReference type="ARBA" id="ARBA00038359"/>
    </source>
</evidence>